<feature type="transmembrane region" description="Helical" evidence="9">
    <location>
        <begin position="377"/>
        <end position="397"/>
    </location>
</feature>
<name>E4YXX1_OIKDI</name>
<reference evidence="11" key="1">
    <citation type="journal article" date="2010" name="Science">
        <title>Plasticity of animal genome architecture unmasked by rapid evolution of a pelagic tunicate.</title>
        <authorList>
            <person name="Denoeud F."/>
            <person name="Henriet S."/>
            <person name="Mungpakdee S."/>
            <person name="Aury J.M."/>
            <person name="Da Silva C."/>
            <person name="Brinkmann H."/>
            <person name="Mikhaleva J."/>
            <person name="Olsen L.C."/>
            <person name="Jubin C."/>
            <person name="Canestro C."/>
            <person name="Bouquet J.M."/>
            <person name="Danks G."/>
            <person name="Poulain J."/>
            <person name="Campsteijn C."/>
            <person name="Adamski M."/>
            <person name="Cross I."/>
            <person name="Yadetie F."/>
            <person name="Muffato M."/>
            <person name="Louis A."/>
            <person name="Butcher S."/>
            <person name="Tsagkogeorga G."/>
            <person name="Konrad A."/>
            <person name="Singh S."/>
            <person name="Jensen M.F."/>
            <person name="Cong E.H."/>
            <person name="Eikeseth-Otteraa H."/>
            <person name="Noel B."/>
            <person name="Anthouard V."/>
            <person name="Porcel B.M."/>
            <person name="Kachouri-Lafond R."/>
            <person name="Nishino A."/>
            <person name="Ugolini M."/>
            <person name="Chourrout P."/>
            <person name="Nishida H."/>
            <person name="Aasland R."/>
            <person name="Huzurbazar S."/>
            <person name="Westhof E."/>
            <person name="Delsuc F."/>
            <person name="Lehrach H."/>
            <person name="Reinhardt R."/>
            <person name="Weissenbach J."/>
            <person name="Roy S.W."/>
            <person name="Artiguenave F."/>
            <person name="Postlethwait J.H."/>
            <person name="Manak J.R."/>
            <person name="Thompson E.M."/>
            <person name="Jaillon O."/>
            <person name="Du Pasquier L."/>
            <person name="Boudinot P."/>
            <person name="Liberles D.A."/>
            <person name="Volff J.N."/>
            <person name="Philippe H."/>
            <person name="Lenhard B."/>
            <person name="Roest Crollius H."/>
            <person name="Wincker P."/>
            <person name="Chourrout D."/>
        </authorList>
    </citation>
    <scope>NUCLEOTIDE SEQUENCE [LARGE SCALE GENOMIC DNA]</scope>
</reference>
<dbReference type="InterPro" id="IPR007110">
    <property type="entry name" value="Ig-like_dom"/>
</dbReference>
<dbReference type="GO" id="GO:0007156">
    <property type="term" value="P:homophilic cell adhesion via plasma membrane adhesion molecules"/>
    <property type="evidence" value="ECO:0007669"/>
    <property type="project" value="TreeGrafter"/>
</dbReference>
<dbReference type="InterPro" id="IPR051427">
    <property type="entry name" value="Nectin/Nectin-like"/>
</dbReference>
<dbReference type="InterPro" id="IPR013162">
    <property type="entry name" value="CD80_C2-set"/>
</dbReference>
<dbReference type="PANTHER" id="PTHR23277:SF108">
    <property type="entry name" value="FASCICLIN-3"/>
    <property type="match status" value="1"/>
</dbReference>
<organism evidence="11">
    <name type="scientific">Oikopleura dioica</name>
    <name type="common">Tunicate</name>
    <dbReference type="NCBI Taxonomy" id="34765"/>
    <lineage>
        <taxon>Eukaryota</taxon>
        <taxon>Metazoa</taxon>
        <taxon>Chordata</taxon>
        <taxon>Tunicata</taxon>
        <taxon>Appendicularia</taxon>
        <taxon>Copelata</taxon>
        <taxon>Oikopleuridae</taxon>
        <taxon>Oikopleura</taxon>
    </lineage>
</organism>
<evidence type="ECO:0000256" key="2">
    <source>
        <dbReference type="ARBA" id="ARBA00007810"/>
    </source>
</evidence>
<gene>
    <name evidence="11" type="ORF">GSOID_T00022296001</name>
</gene>
<dbReference type="Pfam" id="PF08205">
    <property type="entry name" value="C2-set_2"/>
    <property type="match status" value="1"/>
</dbReference>
<dbReference type="GO" id="GO:0016020">
    <property type="term" value="C:membrane"/>
    <property type="evidence" value="ECO:0007669"/>
    <property type="project" value="UniProtKB-SubCell"/>
</dbReference>
<dbReference type="InterPro" id="IPR036179">
    <property type="entry name" value="Ig-like_dom_sf"/>
</dbReference>
<dbReference type="Proteomes" id="UP000011014">
    <property type="component" value="Unassembled WGS sequence"/>
</dbReference>
<comment type="subcellular location">
    <subcellularLocation>
        <location evidence="1">Membrane</location>
    </subcellularLocation>
</comment>
<evidence type="ECO:0000256" key="3">
    <source>
        <dbReference type="ARBA" id="ARBA00022729"/>
    </source>
</evidence>
<keyword evidence="8" id="KW-0325">Glycoprotein</keyword>
<keyword evidence="3" id="KW-0732">Signal</keyword>
<dbReference type="GO" id="GO:0005912">
    <property type="term" value="C:adherens junction"/>
    <property type="evidence" value="ECO:0007669"/>
    <property type="project" value="TreeGrafter"/>
</dbReference>
<dbReference type="SUPFAM" id="SSF48726">
    <property type="entry name" value="Immunoglobulin"/>
    <property type="match status" value="1"/>
</dbReference>
<keyword evidence="9" id="KW-0812">Transmembrane</keyword>
<keyword evidence="6 9" id="KW-0472">Membrane</keyword>
<dbReference type="AlphaFoldDB" id="E4YXX1"/>
<dbReference type="Gene3D" id="2.60.40.10">
    <property type="entry name" value="Immunoglobulins"/>
    <property type="match status" value="2"/>
</dbReference>
<feature type="domain" description="Ig-like" evidence="10">
    <location>
        <begin position="73"/>
        <end position="169"/>
    </location>
</feature>
<dbReference type="PANTHER" id="PTHR23277">
    <property type="entry name" value="NECTIN-RELATED"/>
    <property type="match status" value="1"/>
</dbReference>
<evidence type="ECO:0000256" key="7">
    <source>
        <dbReference type="ARBA" id="ARBA00023157"/>
    </source>
</evidence>
<keyword evidence="5" id="KW-0130">Cell adhesion</keyword>
<sequence length="434" mass="48950">MIRIEDKDVTMITTNERNWKFNEALSRYSADSNKSKLVTELAKAKFSDEGVYYCKDVTKKIINTINIVVISKPVVSSLFVDDLAVESGSTQFYVGKCSAREAKPAVSITWEDDKGRALTAIEKTTRAGLTAETSSELRIDTVRRNEHQQRRFRCKISQDGDVVFSSPLSNELNVEFLPEITAITMFSKNSNDVVPVKSNFTHSVGSTVRFFCASSGNPLPTVSWSVQNKTASEYAHWTEEITETGKFLIAEAEGRVSRWQCAEVECAQLKVACRADNLRYTNIRTFVIKTIEVERDKPFLKLEVGCYSAIYPGTIRRRIFKKFEVSIRTYLSTTSLKKSDEELHFTCSTANRHGSVTSDYVQLLVEDVPNATGALGLLWALVGVIGVVMIVALCMLFNRWIQQRRSGIYKTETLKEEDVPSLSDVSKNNKEYFM</sequence>
<evidence type="ECO:0000256" key="6">
    <source>
        <dbReference type="ARBA" id="ARBA00023136"/>
    </source>
</evidence>
<keyword evidence="9" id="KW-1133">Transmembrane helix</keyword>
<dbReference type="EMBL" id="FN655864">
    <property type="protein sequence ID" value="CBY40304.1"/>
    <property type="molecule type" value="Genomic_DNA"/>
</dbReference>
<dbReference type="GO" id="GO:0007157">
    <property type="term" value="P:heterophilic cell-cell adhesion via plasma membrane cell adhesion molecules"/>
    <property type="evidence" value="ECO:0007669"/>
    <property type="project" value="TreeGrafter"/>
</dbReference>
<evidence type="ECO:0000259" key="10">
    <source>
        <dbReference type="PROSITE" id="PS50835"/>
    </source>
</evidence>
<keyword evidence="4" id="KW-0677">Repeat</keyword>
<evidence type="ECO:0000256" key="9">
    <source>
        <dbReference type="SAM" id="Phobius"/>
    </source>
</evidence>
<comment type="similarity">
    <text evidence="2">Belongs to the nectin family.</text>
</comment>
<evidence type="ECO:0000256" key="1">
    <source>
        <dbReference type="ARBA" id="ARBA00004370"/>
    </source>
</evidence>
<evidence type="ECO:0000256" key="5">
    <source>
        <dbReference type="ARBA" id="ARBA00022889"/>
    </source>
</evidence>
<evidence type="ECO:0000256" key="4">
    <source>
        <dbReference type="ARBA" id="ARBA00022737"/>
    </source>
</evidence>
<protein>
    <recommendedName>
        <fullName evidence="10">Ig-like domain-containing protein</fullName>
    </recommendedName>
</protein>
<dbReference type="InterPro" id="IPR013783">
    <property type="entry name" value="Ig-like_fold"/>
</dbReference>
<dbReference type="PROSITE" id="PS50835">
    <property type="entry name" value="IG_LIKE"/>
    <property type="match status" value="2"/>
</dbReference>
<keyword evidence="7" id="KW-1015">Disulfide bond</keyword>
<proteinExistence type="inferred from homology"/>
<evidence type="ECO:0000256" key="8">
    <source>
        <dbReference type="ARBA" id="ARBA00023180"/>
    </source>
</evidence>
<evidence type="ECO:0000313" key="11">
    <source>
        <dbReference type="EMBL" id="CBY40304.1"/>
    </source>
</evidence>
<feature type="domain" description="Ig-like" evidence="10">
    <location>
        <begin position="178"/>
        <end position="261"/>
    </location>
</feature>
<accession>E4YXX1</accession>